<sequence>MVSSQNNVLEVYGNRLRVRVCGLCRQEDRLLLVHHQGLGAAGTFWSPPGGGVQFGEKAYDALIREFSEETGLIIDVGELLFVHEFIADPLHAIELFFQVNIVCGVLQKGYDPEMPAESQQITDVQFLSFDAIKRLPEDSVHVVVRNCQSIDDLFRLRGYLCY</sequence>
<dbReference type="AlphaFoldDB" id="A0A6L9LB18"/>
<dbReference type="PROSITE" id="PS00893">
    <property type="entry name" value="NUDIX_BOX"/>
    <property type="match status" value="1"/>
</dbReference>
<comment type="caution">
    <text evidence="4">The sequence shown here is derived from an EMBL/GenBank/DDBJ whole genome shotgun (WGS) entry which is preliminary data.</text>
</comment>
<proteinExistence type="predicted"/>
<evidence type="ECO:0000256" key="1">
    <source>
        <dbReference type="ARBA" id="ARBA00001946"/>
    </source>
</evidence>
<evidence type="ECO:0000313" key="5">
    <source>
        <dbReference type="Proteomes" id="UP000474175"/>
    </source>
</evidence>
<protein>
    <submittedName>
        <fullName evidence="4">NUDIX domain-containing protein</fullName>
    </submittedName>
</protein>
<name>A0A6L9LB18_9BACT</name>
<keyword evidence="2" id="KW-0378">Hydrolase</keyword>
<keyword evidence="5" id="KW-1185">Reference proteome</keyword>
<dbReference type="InterPro" id="IPR015797">
    <property type="entry name" value="NUDIX_hydrolase-like_dom_sf"/>
</dbReference>
<dbReference type="GO" id="GO:0016787">
    <property type="term" value="F:hydrolase activity"/>
    <property type="evidence" value="ECO:0007669"/>
    <property type="project" value="UniProtKB-KW"/>
</dbReference>
<accession>A0A6L9LB18</accession>
<dbReference type="RefSeq" id="WP_163951039.1">
    <property type="nucleotide sequence ID" value="NZ_JAAFZH010000007.1"/>
</dbReference>
<evidence type="ECO:0000259" key="3">
    <source>
        <dbReference type="PROSITE" id="PS51462"/>
    </source>
</evidence>
<comment type="cofactor">
    <cofactor evidence="1">
        <name>Mg(2+)</name>
        <dbReference type="ChEBI" id="CHEBI:18420"/>
    </cofactor>
</comment>
<evidence type="ECO:0000313" key="4">
    <source>
        <dbReference type="EMBL" id="NDU96592.1"/>
    </source>
</evidence>
<gene>
    <name evidence="4" type="ORF">GK108_17050</name>
</gene>
<dbReference type="InterPro" id="IPR000086">
    <property type="entry name" value="NUDIX_hydrolase_dom"/>
</dbReference>
<dbReference type="Pfam" id="PF00293">
    <property type="entry name" value="NUDIX"/>
    <property type="match status" value="1"/>
</dbReference>
<dbReference type="CDD" id="cd18880">
    <property type="entry name" value="NUDIX_ADPRase"/>
    <property type="match status" value="1"/>
</dbReference>
<dbReference type="PANTHER" id="PTHR43046">
    <property type="entry name" value="GDP-MANNOSE MANNOSYL HYDROLASE"/>
    <property type="match status" value="1"/>
</dbReference>
<dbReference type="SUPFAM" id="SSF55811">
    <property type="entry name" value="Nudix"/>
    <property type="match status" value="1"/>
</dbReference>
<dbReference type="PANTHER" id="PTHR43046:SF14">
    <property type="entry name" value="MUTT_NUDIX FAMILY PROTEIN"/>
    <property type="match status" value="1"/>
</dbReference>
<evidence type="ECO:0000256" key="2">
    <source>
        <dbReference type="ARBA" id="ARBA00022801"/>
    </source>
</evidence>
<dbReference type="PROSITE" id="PS51462">
    <property type="entry name" value="NUDIX"/>
    <property type="match status" value="1"/>
</dbReference>
<dbReference type="InterPro" id="IPR020084">
    <property type="entry name" value="NUDIX_hydrolase_CS"/>
</dbReference>
<dbReference type="Gene3D" id="3.90.79.10">
    <property type="entry name" value="Nucleoside Triphosphate Pyrophosphohydrolase"/>
    <property type="match status" value="1"/>
</dbReference>
<organism evidence="4 5">
    <name type="scientific">Spirosoma terrae</name>
    <dbReference type="NCBI Taxonomy" id="1968276"/>
    <lineage>
        <taxon>Bacteria</taxon>
        <taxon>Pseudomonadati</taxon>
        <taxon>Bacteroidota</taxon>
        <taxon>Cytophagia</taxon>
        <taxon>Cytophagales</taxon>
        <taxon>Cytophagaceae</taxon>
        <taxon>Spirosoma</taxon>
    </lineage>
</organism>
<feature type="domain" description="Nudix hydrolase" evidence="3">
    <location>
        <begin position="13"/>
        <end position="160"/>
    </location>
</feature>
<reference evidence="4 5" key="1">
    <citation type="submission" date="2020-02" db="EMBL/GenBank/DDBJ databases">
        <title>Draft genome sequence of two Spirosoma agri KCTC 52727 and Spirosoma terrae KCTC 52035.</title>
        <authorList>
            <person name="Rojas J."/>
            <person name="Ambika Manirajan B."/>
            <person name="Suarez C."/>
            <person name="Ratering S."/>
            <person name="Schnell S."/>
        </authorList>
    </citation>
    <scope>NUCLEOTIDE SEQUENCE [LARGE SCALE GENOMIC DNA]</scope>
    <source>
        <strain evidence="4 5">KCTC 52035</strain>
    </source>
</reference>
<dbReference type="EMBL" id="JAAFZH010000007">
    <property type="protein sequence ID" value="NDU96592.1"/>
    <property type="molecule type" value="Genomic_DNA"/>
</dbReference>
<dbReference type="Proteomes" id="UP000474175">
    <property type="component" value="Unassembled WGS sequence"/>
</dbReference>